<evidence type="ECO:0000313" key="1">
    <source>
        <dbReference type="EMBL" id="PED16448.1"/>
    </source>
</evidence>
<sequence length="96" mass="11433">MKKKEVINKGFLMAEELTKLGYDPSLYTKKLEMLKDWRAKEVLLEIIDFMLTDLARARSPKVIKALQEGRAIHYSDFPTYKEMEKFKDELKKEWGF</sequence>
<accession>A0A9X6U5H7</accession>
<protein>
    <submittedName>
        <fullName evidence="1">Uncharacterized protein</fullName>
    </submittedName>
</protein>
<dbReference type="EMBL" id="NVMD01000002">
    <property type="protein sequence ID" value="PED16448.1"/>
    <property type="molecule type" value="Genomic_DNA"/>
</dbReference>
<evidence type="ECO:0000313" key="3">
    <source>
        <dbReference type="Proteomes" id="UP000220127"/>
    </source>
</evidence>
<evidence type="ECO:0000313" key="4">
    <source>
        <dbReference type="Proteomes" id="UP000223445"/>
    </source>
</evidence>
<gene>
    <name evidence="2" type="ORF">COE48_05405</name>
    <name evidence="1" type="ORF">CON01_00940</name>
</gene>
<dbReference type="EMBL" id="NUPM01000005">
    <property type="protein sequence ID" value="PGZ05022.1"/>
    <property type="molecule type" value="Genomic_DNA"/>
</dbReference>
<dbReference type="RefSeq" id="WP_097877102.1">
    <property type="nucleotide sequence ID" value="NZ_JBALLD010000003.1"/>
</dbReference>
<reference evidence="3 4" key="1">
    <citation type="submission" date="2017-09" db="EMBL/GenBank/DDBJ databases">
        <title>Large-scale bioinformatics analysis of Bacillus genomes uncovers conserved roles of natural products in bacterial physiology.</title>
        <authorList>
            <consortium name="Agbiome Team Llc"/>
            <person name="Bleich R.M."/>
            <person name="Grubbs K.J."/>
            <person name="Santa Maria K.C."/>
            <person name="Allen S.E."/>
            <person name="Farag S."/>
            <person name="Shank E.A."/>
            <person name="Bowers A."/>
        </authorList>
    </citation>
    <scope>NUCLEOTIDE SEQUENCE [LARGE SCALE GENOMIC DNA]</scope>
    <source>
        <strain evidence="2 4">AFS030179</strain>
        <strain evidence="1 3">AFS094940</strain>
    </source>
</reference>
<comment type="caution">
    <text evidence="1">The sequence shown here is derived from an EMBL/GenBank/DDBJ whole genome shotgun (WGS) entry which is preliminary data.</text>
</comment>
<dbReference type="AlphaFoldDB" id="A0A9X6U5H7"/>
<dbReference type="Proteomes" id="UP000220127">
    <property type="component" value="Unassembled WGS sequence"/>
</dbReference>
<name>A0A9X6U5H7_BACTU</name>
<evidence type="ECO:0000313" key="2">
    <source>
        <dbReference type="EMBL" id="PGZ05022.1"/>
    </source>
</evidence>
<dbReference type="Proteomes" id="UP000223445">
    <property type="component" value="Unassembled WGS sequence"/>
</dbReference>
<organism evidence="1 3">
    <name type="scientific">Bacillus thuringiensis</name>
    <dbReference type="NCBI Taxonomy" id="1428"/>
    <lineage>
        <taxon>Bacteria</taxon>
        <taxon>Bacillati</taxon>
        <taxon>Bacillota</taxon>
        <taxon>Bacilli</taxon>
        <taxon>Bacillales</taxon>
        <taxon>Bacillaceae</taxon>
        <taxon>Bacillus</taxon>
        <taxon>Bacillus cereus group</taxon>
    </lineage>
</organism>
<proteinExistence type="predicted"/>